<evidence type="ECO:0000313" key="3">
    <source>
        <dbReference type="Proteomes" id="UP000468864"/>
    </source>
</evidence>
<dbReference type="AlphaFoldDB" id="A0A6N9ZES3"/>
<dbReference type="EMBL" id="WUEP01000007">
    <property type="protein sequence ID" value="NEH91726.1"/>
    <property type="molecule type" value="Genomic_DNA"/>
</dbReference>
<evidence type="ECO:0000256" key="1">
    <source>
        <dbReference type="SAM" id="Phobius"/>
    </source>
</evidence>
<feature type="transmembrane region" description="Helical" evidence="1">
    <location>
        <begin position="92"/>
        <end position="112"/>
    </location>
</feature>
<gene>
    <name evidence="2" type="ORF">GR206_11855</name>
</gene>
<name>A0A6N9ZES3_9HYPH</name>
<dbReference type="RefSeq" id="WP_163877716.1">
    <property type="nucleotide sequence ID" value="NZ_WUEP01000007.1"/>
</dbReference>
<protein>
    <submittedName>
        <fullName evidence="2">Uncharacterized protein</fullName>
    </submittedName>
</protein>
<keyword evidence="1" id="KW-0472">Membrane</keyword>
<keyword evidence="1" id="KW-1133">Transmembrane helix</keyword>
<sequence length="124" mass="13585">MTRKLPQDIPPTRHKVRARQALAARSYFVIVMTGMINFGLCALVLTLAGGTSTHYLVLAVLSLPASLAAIGARRRRTDERRRVTADYLLSHIATALTLLQWCYVAIVVLGSFSSSQSIIMRSIG</sequence>
<keyword evidence="1" id="KW-0812">Transmembrane</keyword>
<dbReference type="Proteomes" id="UP000468864">
    <property type="component" value="Unassembled WGS sequence"/>
</dbReference>
<feature type="transmembrane region" description="Helical" evidence="1">
    <location>
        <begin position="54"/>
        <end position="72"/>
    </location>
</feature>
<proteinExistence type="predicted"/>
<organism evidence="2 3">
    <name type="scientific">Rhizobium laguerreae</name>
    <dbReference type="NCBI Taxonomy" id="1076926"/>
    <lineage>
        <taxon>Bacteria</taxon>
        <taxon>Pseudomonadati</taxon>
        <taxon>Pseudomonadota</taxon>
        <taxon>Alphaproteobacteria</taxon>
        <taxon>Hyphomicrobiales</taxon>
        <taxon>Rhizobiaceae</taxon>
        <taxon>Rhizobium/Agrobacterium group</taxon>
        <taxon>Rhizobium</taxon>
    </lineage>
</organism>
<comment type="caution">
    <text evidence="2">The sequence shown here is derived from an EMBL/GenBank/DDBJ whole genome shotgun (WGS) entry which is preliminary data.</text>
</comment>
<reference evidence="2 3" key="1">
    <citation type="submission" date="2019-12" db="EMBL/GenBank/DDBJ databases">
        <title>Rhizobium genotypes associated with high levels of biological nitrogen fixation by grain legumes in a temperate-maritime cropping system.</title>
        <authorList>
            <person name="Maluk M."/>
            <person name="Francesc Ferrando Molina F."/>
            <person name="Lopez Del Egido L."/>
            <person name="Lafos M."/>
            <person name="Langarica-Fuentes A."/>
            <person name="Gebre Yohannes G."/>
            <person name="Young M.W."/>
            <person name="Martin P."/>
            <person name="Gantlett R."/>
            <person name="Kenicer G."/>
            <person name="Hawes C."/>
            <person name="Begg G.S."/>
            <person name="Quilliam R.S."/>
            <person name="Squire G.R."/>
            <person name="Poole P.S."/>
            <person name="Young P.W."/>
            <person name="Iannetta P.M."/>
            <person name="James E.K."/>
        </authorList>
    </citation>
    <scope>NUCLEOTIDE SEQUENCE [LARGE SCALE GENOMIC DNA]</scope>
    <source>
        <strain evidence="2 3">JHI2449</strain>
    </source>
</reference>
<evidence type="ECO:0000313" key="2">
    <source>
        <dbReference type="EMBL" id="NEH91726.1"/>
    </source>
</evidence>
<feature type="transmembrane region" description="Helical" evidence="1">
    <location>
        <begin position="27"/>
        <end position="48"/>
    </location>
</feature>
<accession>A0A6N9ZES3</accession>